<name>A0ABQ4V3B7_9HYPH</name>
<evidence type="ECO:0000313" key="1">
    <source>
        <dbReference type="EMBL" id="GJE77762.1"/>
    </source>
</evidence>
<dbReference type="EMBL" id="BPRE01000017">
    <property type="protein sequence ID" value="GJE77762.1"/>
    <property type="molecule type" value="Genomic_DNA"/>
</dbReference>
<reference evidence="1" key="2">
    <citation type="submission" date="2021-08" db="EMBL/GenBank/DDBJ databases">
        <authorList>
            <person name="Tani A."/>
            <person name="Ola A."/>
            <person name="Ogura Y."/>
            <person name="Katsura K."/>
            <person name="Hayashi T."/>
        </authorList>
    </citation>
    <scope>NUCLEOTIDE SEQUENCE</scope>
    <source>
        <strain evidence="1">DSM 14458</strain>
    </source>
</reference>
<sequence>MSVERVTLTGLAPAGLLADLHDVGAYGPFHVDPHRTACVLDREGHGVVVIAAAEAGPVIRRKLAELLAASLTQLEAEARRVTNGFDPDHLEAVSEQSRALGERLARRRSAAE</sequence>
<organism evidence="1 2">
    <name type="scientific">Methylorubrum suomiense</name>
    <dbReference type="NCBI Taxonomy" id="144191"/>
    <lineage>
        <taxon>Bacteria</taxon>
        <taxon>Pseudomonadati</taxon>
        <taxon>Pseudomonadota</taxon>
        <taxon>Alphaproteobacteria</taxon>
        <taxon>Hyphomicrobiales</taxon>
        <taxon>Methylobacteriaceae</taxon>
        <taxon>Methylorubrum</taxon>
    </lineage>
</organism>
<dbReference type="Proteomes" id="UP001055093">
    <property type="component" value="Unassembled WGS sequence"/>
</dbReference>
<keyword evidence="2" id="KW-1185">Reference proteome</keyword>
<gene>
    <name evidence="1" type="ORF">BGCPKDLD_4369</name>
</gene>
<comment type="caution">
    <text evidence="1">The sequence shown here is derived from an EMBL/GenBank/DDBJ whole genome shotgun (WGS) entry which is preliminary data.</text>
</comment>
<reference evidence="1" key="1">
    <citation type="journal article" date="2021" name="Front. Microbiol.">
        <title>Comprehensive Comparative Genomics and Phenotyping of Methylobacterium Species.</title>
        <authorList>
            <person name="Alessa O."/>
            <person name="Ogura Y."/>
            <person name="Fujitani Y."/>
            <person name="Takami H."/>
            <person name="Hayashi T."/>
            <person name="Sahin N."/>
            <person name="Tani A."/>
        </authorList>
    </citation>
    <scope>NUCLEOTIDE SEQUENCE</scope>
    <source>
        <strain evidence="1">DSM 14458</strain>
    </source>
</reference>
<proteinExistence type="predicted"/>
<evidence type="ECO:0000313" key="2">
    <source>
        <dbReference type="Proteomes" id="UP001055093"/>
    </source>
</evidence>
<accession>A0ABQ4V3B7</accession>
<protein>
    <submittedName>
        <fullName evidence="1">Uncharacterized protein</fullName>
    </submittedName>
</protein>
<dbReference type="RefSeq" id="WP_238308545.1">
    <property type="nucleotide sequence ID" value="NZ_BPRE01000017.1"/>
</dbReference>